<dbReference type="SUPFAM" id="SSF53756">
    <property type="entry name" value="UDP-Glycosyltransferase/glycogen phosphorylase"/>
    <property type="match status" value="1"/>
</dbReference>
<protein>
    <recommendedName>
        <fullName evidence="4">Glycosyltransferase</fullName>
        <ecNumber evidence="4">2.4.1.-</ecNumber>
    </recommendedName>
</protein>
<accession>A0ABR0XTV0</accession>
<proteinExistence type="inferred from homology"/>
<keyword evidence="2 3" id="KW-0808">Transferase</keyword>
<dbReference type="Gene3D" id="3.40.50.2000">
    <property type="entry name" value="Glycogen Phosphorylase B"/>
    <property type="match status" value="2"/>
</dbReference>
<dbReference type="EC" id="2.4.1.-" evidence="4"/>
<comment type="similarity">
    <text evidence="1 3">Belongs to the UDP-glycosyltransferase family.</text>
</comment>
<name>A0ABR0XTV0_REHGL</name>
<dbReference type="PANTHER" id="PTHR48044:SF39">
    <property type="entry name" value="GLYCOSYLTRANSFERASE"/>
    <property type="match status" value="1"/>
</dbReference>
<gene>
    <name evidence="6" type="ORF">DH2020_002422</name>
</gene>
<evidence type="ECO:0000256" key="3">
    <source>
        <dbReference type="RuleBase" id="RU003718"/>
    </source>
</evidence>
<organism evidence="6 7">
    <name type="scientific">Rehmannia glutinosa</name>
    <name type="common">Chinese foxglove</name>
    <dbReference type="NCBI Taxonomy" id="99300"/>
    <lineage>
        <taxon>Eukaryota</taxon>
        <taxon>Viridiplantae</taxon>
        <taxon>Streptophyta</taxon>
        <taxon>Embryophyta</taxon>
        <taxon>Tracheophyta</taxon>
        <taxon>Spermatophyta</taxon>
        <taxon>Magnoliopsida</taxon>
        <taxon>eudicotyledons</taxon>
        <taxon>Gunneridae</taxon>
        <taxon>Pentapetalae</taxon>
        <taxon>asterids</taxon>
        <taxon>lamiids</taxon>
        <taxon>Lamiales</taxon>
        <taxon>Orobanchaceae</taxon>
        <taxon>Rehmannieae</taxon>
        <taxon>Rehmannia</taxon>
    </lineage>
</organism>
<evidence type="ECO:0000256" key="4">
    <source>
        <dbReference type="RuleBase" id="RU362057"/>
    </source>
</evidence>
<evidence type="ECO:0000259" key="5">
    <source>
        <dbReference type="Pfam" id="PF26168"/>
    </source>
</evidence>
<dbReference type="Pfam" id="PF26168">
    <property type="entry name" value="Glyco_transf_N"/>
    <property type="match status" value="1"/>
</dbReference>
<comment type="caution">
    <text evidence="6">The sequence shown here is derived from an EMBL/GenBank/DDBJ whole genome shotgun (WGS) entry which is preliminary data.</text>
</comment>
<dbReference type="Pfam" id="PF00201">
    <property type="entry name" value="UDPGT"/>
    <property type="match status" value="1"/>
</dbReference>
<dbReference type="InterPro" id="IPR058980">
    <property type="entry name" value="Glyco_transf_N"/>
</dbReference>
<dbReference type="InterPro" id="IPR002213">
    <property type="entry name" value="UDP_glucos_trans"/>
</dbReference>
<dbReference type="CDD" id="cd03784">
    <property type="entry name" value="GT1_Gtf-like"/>
    <property type="match status" value="1"/>
</dbReference>
<evidence type="ECO:0000256" key="1">
    <source>
        <dbReference type="ARBA" id="ARBA00009995"/>
    </source>
</evidence>
<sequence>MESLTINRKTTINVLMFPWLAHGHISPYLELAKRLTHRNFTIHLCSTPANLSSIKHKIGEKFARSIRLVELHLPSLPNGTYLPPCYHTTNGLPPELMPKLKHAFDMSKPEFSTILQSIKPDLLIYDFLQPWAPLIASQHKIPAVEFITSSSTMAAYMFHFFAKRPVSEFPGHDTINFREYEYVHCDALLSSDERVRINAFEGVNRSNEIVLIKGFREIEGEYIDYLSQLLGKKVVPVGPLVQNPSHEHESSKIIDWLDEKGKCPTVYVSFGSEYFLEQEDLNELALGLELSNVNFIWVVRFPKGEKKVVLKEALPLGFLERVEKRGLVIEGWAPQAQILMHGNIGGFVSHCGCSSMMESMRFGVPIIAMPMHLDQPLNARLVEKIGVGVEVVRGSLGKLEKEEVGAVIRRVVVEGGGENVRENARRMSEKIRGKGDEEIDEVVQQLVKICNTKLVNDP</sequence>
<evidence type="ECO:0000256" key="2">
    <source>
        <dbReference type="ARBA" id="ARBA00022679"/>
    </source>
</evidence>
<evidence type="ECO:0000313" key="7">
    <source>
        <dbReference type="Proteomes" id="UP001318860"/>
    </source>
</evidence>
<keyword evidence="7" id="KW-1185">Reference proteome</keyword>
<dbReference type="InterPro" id="IPR035595">
    <property type="entry name" value="UDP_glycos_trans_CS"/>
</dbReference>
<keyword evidence="3" id="KW-0328">Glycosyltransferase</keyword>
<evidence type="ECO:0000313" key="6">
    <source>
        <dbReference type="EMBL" id="KAK6162581.1"/>
    </source>
</evidence>
<dbReference type="EMBL" id="JABTTQ020000002">
    <property type="protein sequence ID" value="KAK6162581.1"/>
    <property type="molecule type" value="Genomic_DNA"/>
</dbReference>
<dbReference type="PROSITE" id="PS00375">
    <property type="entry name" value="UDPGT"/>
    <property type="match status" value="1"/>
</dbReference>
<dbReference type="PANTHER" id="PTHR48044">
    <property type="entry name" value="GLYCOSYLTRANSFERASE"/>
    <property type="match status" value="1"/>
</dbReference>
<dbReference type="Proteomes" id="UP001318860">
    <property type="component" value="Unassembled WGS sequence"/>
</dbReference>
<feature type="domain" description="Glycosyltransferase N-terminal" evidence="5">
    <location>
        <begin position="11"/>
        <end position="241"/>
    </location>
</feature>
<reference evidence="6 7" key="1">
    <citation type="journal article" date="2021" name="Comput. Struct. Biotechnol. J.">
        <title>De novo genome assembly of the potent medicinal plant Rehmannia glutinosa using nanopore technology.</title>
        <authorList>
            <person name="Ma L."/>
            <person name="Dong C."/>
            <person name="Song C."/>
            <person name="Wang X."/>
            <person name="Zheng X."/>
            <person name="Niu Y."/>
            <person name="Chen S."/>
            <person name="Feng W."/>
        </authorList>
    </citation>
    <scope>NUCLEOTIDE SEQUENCE [LARGE SCALE GENOMIC DNA]</scope>
    <source>
        <strain evidence="6">DH-2019</strain>
    </source>
</reference>